<keyword evidence="5" id="KW-0406">Ion transport</keyword>
<feature type="chain" id="PRO_5031289529" description="High-affinity zinc uptake system protein ZnuA" evidence="7">
    <location>
        <begin position="23"/>
        <end position="334"/>
    </location>
</feature>
<dbReference type="SUPFAM" id="SSF53807">
    <property type="entry name" value="Helical backbone' metal receptor"/>
    <property type="match status" value="1"/>
</dbReference>
<evidence type="ECO:0000256" key="5">
    <source>
        <dbReference type="ARBA" id="ARBA00022906"/>
    </source>
</evidence>
<sequence>MRAPIFPCLTALPIVLSAPALADVPRVAVDIAPVHALVAQVMAGVGTPDLILPPGASPHAYALRPSEAGALQEAELVVWVGEGLTPWLGEAIGTLAGGAARLELMEVEGTLQLAFREGATFEAHEHAHGDDHAHGADDHDHDHDHDHEEHDHDDHAHDDHAHGAFDPHGWLDPVNAALWLDAIAAELSRIDPDNAAAYAANAAAGREGLAALEAEIAGRLAPLSGGFIVFHDGYHYFEARFGIEAAGAISLSDASDPGPARVAEIRDLVASQGIACVFAEPQFNRGLVDAVFGGTGVRVGVIDPIGASLTPGPDLYADLLRGMAAAFEDCLAAG</sequence>
<dbReference type="InterPro" id="IPR006127">
    <property type="entry name" value="ZnuA-like"/>
</dbReference>
<comment type="similarity">
    <text evidence="1">Belongs to the bacterial solute-binding protein 9 family.</text>
</comment>
<evidence type="ECO:0000256" key="6">
    <source>
        <dbReference type="SAM" id="MobiDB-lite"/>
    </source>
</evidence>
<proteinExistence type="inferred from homology"/>
<evidence type="ECO:0000256" key="1">
    <source>
        <dbReference type="ARBA" id="ARBA00011028"/>
    </source>
</evidence>
<keyword evidence="3" id="KW-0813">Transport</keyword>
<accession>A0A7X6JYP0</accession>
<dbReference type="EMBL" id="JAAZQQ010000001">
    <property type="protein sequence ID" value="NKX43963.1"/>
    <property type="molecule type" value="Genomic_DNA"/>
</dbReference>
<dbReference type="PANTHER" id="PTHR42953:SF3">
    <property type="entry name" value="HIGH-AFFINITY ZINC UPTAKE SYSTEM PROTEIN ZNUA"/>
    <property type="match status" value="1"/>
</dbReference>
<keyword evidence="5" id="KW-0864">Zinc transport</keyword>
<feature type="signal peptide" evidence="7">
    <location>
        <begin position="1"/>
        <end position="22"/>
    </location>
</feature>
<reference evidence="8 9" key="1">
    <citation type="submission" date="2020-04" db="EMBL/GenBank/DDBJ databases">
        <authorList>
            <person name="Yoon J."/>
        </authorList>
    </citation>
    <scope>NUCLEOTIDE SEQUENCE [LARGE SCALE GENOMIC DNA]</scope>
    <source>
        <strain evidence="8 9">KMU-115</strain>
    </source>
</reference>
<evidence type="ECO:0000313" key="9">
    <source>
        <dbReference type="Proteomes" id="UP000526408"/>
    </source>
</evidence>
<gene>
    <name evidence="8" type="ORF">HCU73_05115</name>
</gene>
<dbReference type="GO" id="GO:0006829">
    <property type="term" value="P:zinc ion transport"/>
    <property type="evidence" value="ECO:0007669"/>
    <property type="project" value="UniProtKB-KW"/>
</dbReference>
<keyword evidence="4 7" id="KW-0732">Signal</keyword>
<keyword evidence="9" id="KW-1185">Reference proteome</keyword>
<feature type="region of interest" description="Disordered" evidence="6">
    <location>
        <begin position="124"/>
        <end position="161"/>
    </location>
</feature>
<keyword evidence="5" id="KW-0862">Zinc</keyword>
<name>A0A7X6JYP0_9RHOB</name>
<dbReference type="Pfam" id="PF01297">
    <property type="entry name" value="ZnuA"/>
    <property type="match status" value="1"/>
</dbReference>
<dbReference type="PANTHER" id="PTHR42953">
    <property type="entry name" value="HIGH-AFFINITY ZINC UPTAKE SYSTEM PROTEIN ZNUA-RELATED"/>
    <property type="match status" value="1"/>
</dbReference>
<evidence type="ECO:0000256" key="2">
    <source>
        <dbReference type="ARBA" id="ARBA00015915"/>
    </source>
</evidence>
<comment type="caution">
    <text evidence="8">The sequence shown here is derived from an EMBL/GenBank/DDBJ whole genome shotgun (WGS) entry which is preliminary data.</text>
</comment>
<dbReference type="InterPro" id="IPR050492">
    <property type="entry name" value="Bact_metal-bind_prot9"/>
</dbReference>
<evidence type="ECO:0000313" key="8">
    <source>
        <dbReference type="EMBL" id="NKX43963.1"/>
    </source>
</evidence>
<dbReference type="GO" id="GO:0046872">
    <property type="term" value="F:metal ion binding"/>
    <property type="evidence" value="ECO:0007669"/>
    <property type="project" value="InterPro"/>
</dbReference>
<evidence type="ECO:0000256" key="4">
    <source>
        <dbReference type="ARBA" id="ARBA00022729"/>
    </source>
</evidence>
<dbReference type="Gene3D" id="3.40.50.1980">
    <property type="entry name" value="Nitrogenase molybdenum iron protein domain"/>
    <property type="match status" value="2"/>
</dbReference>
<dbReference type="Proteomes" id="UP000526408">
    <property type="component" value="Unassembled WGS sequence"/>
</dbReference>
<evidence type="ECO:0000256" key="7">
    <source>
        <dbReference type="SAM" id="SignalP"/>
    </source>
</evidence>
<protein>
    <recommendedName>
        <fullName evidence="2">High-affinity zinc uptake system protein ZnuA</fullName>
    </recommendedName>
</protein>
<dbReference type="RefSeq" id="WP_168622296.1">
    <property type="nucleotide sequence ID" value="NZ_JAAZQQ010000001.1"/>
</dbReference>
<dbReference type="AlphaFoldDB" id="A0A7X6JYP0"/>
<organism evidence="8 9">
    <name type="scientific">Roseicyclus persicicus</name>
    <dbReference type="NCBI Taxonomy" id="2650661"/>
    <lineage>
        <taxon>Bacteria</taxon>
        <taxon>Pseudomonadati</taxon>
        <taxon>Pseudomonadota</taxon>
        <taxon>Alphaproteobacteria</taxon>
        <taxon>Rhodobacterales</taxon>
        <taxon>Roseobacteraceae</taxon>
        <taxon>Roseicyclus</taxon>
    </lineage>
</organism>
<evidence type="ECO:0000256" key="3">
    <source>
        <dbReference type="ARBA" id="ARBA00022448"/>
    </source>
</evidence>